<dbReference type="Pfam" id="PF04616">
    <property type="entry name" value="Glyco_hydro_43"/>
    <property type="match status" value="1"/>
</dbReference>
<dbReference type="InterPro" id="IPR050727">
    <property type="entry name" value="GH43_arabinanases"/>
</dbReference>
<keyword evidence="3 7" id="KW-0378">Hydrolase</keyword>
<feature type="active site" description="Proton acceptor" evidence="5">
    <location>
        <position position="63"/>
    </location>
</feature>
<feature type="site" description="Important for catalytic activity, responsible for pKa modulation of the active site Glu and correct orientation of both the proton donor and substrate" evidence="6">
    <location>
        <position position="199"/>
    </location>
</feature>
<accession>A0A0P0F6L1</accession>
<dbReference type="InterPro" id="IPR006710">
    <property type="entry name" value="Glyco_hydro_43"/>
</dbReference>
<dbReference type="Gene3D" id="2.40.128.10">
    <property type="match status" value="1"/>
</dbReference>
<gene>
    <name evidence="9" type="ORF">GAN93_16460</name>
    <name evidence="10" type="ORF">PO127_21585</name>
</gene>
<evidence type="ECO:0000313" key="12">
    <source>
        <dbReference type="Proteomes" id="UP001217776"/>
    </source>
</evidence>
<reference evidence="10" key="2">
    <citation type="submission" date="2022-10" db="EMBL/GenBank/DDBJ databases">
        <title>Human gut microbiome strain richness.</title>
        <authorList>
            <person name="Chen-Liaw A."/>
        </authorList>
    </citation>
    <scope>NUCLEOTIDE SEQUENCE</scope>
    <source>
        <strain evidence="10">1001283st1_A3_1001283B150304_161114</strain>
    </source>
</reference>
<dbReference type="InterPro" id="IPR023296">
    <property type="entry name" value="Glyco_hydro_beta-prop_sf"/>
</dbReference>
<evidence type="ECO:0000313" key="11">
    <source>
        <dbReference type="Proteomes" id="UP000460317"/>
    </source>
</evidence>
<evidence type="ECO:0000256" key="2">
    <source>
        <dbReference type="ARBA" id="ARBA00009865"/>
    </source>
</evidence>
<dbReference type="PANTHER" id="PTHR43301">
    <property type="entry name" value="ARABINAN ENDO-1,5-ALPHA-L-ARABINOSIDASE"/>
    <property type="match status" value="1"/>
</dbReference>
<dbReference type="Proteomes" id="UP001217776">
    <property type="component" value="Unassembled WGS sequence"/>
</dbReference>
<sequence>MNEYTDIMKNLFLPVLLVAGSFFVSCTSSVFTPTPSANPWDDNYLSVAKMEDYRQWGTYNVHDPSCRKLGDYYYMYSTDAIFGENRKEAREKGVPLGFIQMRRSKDLVHWEFLGWAFPEIPEESVQWVQFHAGGQGATNIWAPYIIPYKDKYRLYYCVSAFGRKTSYIGLAESTSPEGPWTQKGCIVKTDDSTAMNAIDPSVIADENTGKWWMHYGSFFGGLYCVELNPETGLALNEGDLGHLVARRANYRKDNLEAPEIIYHPELKQYYLFTSYDPLMTTYNVRVSRSDAAEGPFTDYFGKAVKDTTNNFPILTAPYRFENHTGWAGTAHCAVFSDGEGNYFMAHQGRLSPQNQLMVLHIRQLFFTPEGWPVASPERYAGTASRQFSKEDLVGEWEIIRVQEPAYERQLEAGQILWGEGELKEKEWNLSTRMTLVKDGTCKGQMTDNEWNIVQMNGKWSFLTEKHLLMVDLNSEKIENLVIFAGHDWENETETILFTGLDSRGRSVWGKRIK</sequence>
<dbReference type="EMBL" id="WCSB01000016">
    <property type="protein sequence ID" value="KAB4450263.1"/>
    <property type="molecule type" value="Genomic_DNA"/>
</dbReference>
<evidence type="ECO:0000259" key="8">
    <source>
        <dbReference type="Pfam" id="PF16369"/>
    </source>
</evidence>
<protein>
    <submittedName>
        <fullName evidence="10">Arabinan endo-1,5-alpha-L-arabinosidase</fullName>
    </submittedName>
    <submittedName>
        <fullName evidence="9">Family 43 glycosylhydrolase</fullName>
    </submittedName>
</protein>
<comment type="pathway">
    <text evidence="1">Glycan metabolism; L-arabinan degradation.</text>
</comment>
<evidence type="ECO:0000256" key="5">
    <source>
        <dbReference type="PIRSR" id="PIRSR606710-1"/>
    </source>
</evidence>
<feature type="active site" description="Proton donor" evidence="5">
    <location>
        <position position="256"/>
    </location>
</feature>
<keyword evidence="4 7" id="KW-0326">Glycosidase</keyword>
<dbReference type="RefSeq" id="WP_008766113.1">
    <property type="nucleotide sequence ID" value="NZ_BAABXH010000002.1"/>
</dbReference>
<dbReference type="Gene3D" id="2.115.10.20">
    <property type="entry name" value="Glycosyl hydrolase domain, family 43"/>
    <property type="match status" value="1"/>
</dbReference>
<evidence type="ECO:0000313" key="10">
    <source>
        <dbReference type="EMBL" id="MDC2238342.1"/>
    </source>
</evidence>
<dbReference type="AlphaFoldDB" id="A0A0P0F6L1"/>
<proteinExistence type="inferred from homology"/>
<dbReference type="GO" id="GO:0004553">
    <property type="term" value="F:hydrolase activity, hydrolyzing O-glycosyl compounds"/>
    <property type="evidence" value="ECO:0007669"/>
    <property type="project" value="InterPro"/>
</dbReference>
<name>A0A0P0F6L1_BACT4</name>
<evidence type="ECO:0000256" key="7">
    <source>
        <dbReference type="RuleBase" id="RU361187"/>
    </source>
</evidence>
<comment type="similarity">
    <text evidence="2 7">Belongs to the glycosyl hydrolase 43 family.</text>
</comment>
<reference evidence="9 11" key="1">
    <citation type="journal article" date="2019" name="Nat. Med.">
        <title>A library of human gut bacterial isolates paired with longitudinal multiomics data enables mechanistic microbiome research.</title>
        <authorList>
            <person name="Poyet M."/>
            <person name="Groussin M."/>
            <person name="Gibbons S.M."/>
            <person name="Avila-Pacheco J."/>
            <person name="Jiang X."/>
            <person name="Kearney S.M."/>
            <person name="Perrotta A.R."/>
            <person name="Berdy B."/>
            <person name="Zhao S."/>
            <person name="Lieberman T.D."/>
            <person name="Swanson P.K."/>
            <person name="Smith M."/>
            <person name="Roesemann S."/>
            <person name="Alexander J.E."/>
            <person name="Rich S.A."/>
            <person name="Livny J."/>
            <person name="Vlamakis H."/>
            <person name="Clish C."/>
            <person name="Bullock K."/>
            <person name="Deik A."/>
            <person name="Scott J."/>
            <person name="Pierce K.A."/>
            <person name="Xavier R.J."/>
            <person name="Alm E.J."/>
        </authorList>
    </citation>
    <scope>NUCLEOTIDE SEQUENCE [LARGE SCALE GENOMIC DNA]</scope>
    <source>
        <strain evidence="9 11">BIOML-A165</strain>
    </source>
</reference>
<dbReference type="Pfam" id="PF16369">
    <property type="entry name" value="GH43_C"/>
    <property type="match status" value="1"/>
</dbReference>
<dbReference type="PANTHER" id="PTHR43301:SF3">
    <property type="entry name" value="ARABINAN ENDO-1,5-ALPHA-L-ARABINOSIDASE A-RELATED"/>
    <property type="match status" value="1"/>
</dbReference>
<dbReference type="GO" id="GO:0005975">
    <property type="term" value="P:carbohydrate metabolic process"/>
    <property type="evidence" value="ECO:0007669"/>
    <property type="project" value="InterPro"/>
</dbReference>
<dbReference type="CDD" id="cd08998">
    <property type="entry name" value="GH43_Arb43a-like"/>
    <property type="match status" value="1"/>
</dbReference>
<dbReference type="KEGG" id="btho:Btheta7330_03013"/>
<dbReference type="InterPro" id="IPR032291">
    <property type="entry name" value="Abn2_C"/>
</dbReference>
<feature type="domain" description="Extracellular endo-alpha-(1-&gt;5)-L-arabinanase C-terminal" evidence="8">
    <location>
        <begin position="376"/>
        <end position="509"/>
    </location>
</feature>
<evidence type="ECO:0000256" key="3">
    <source>
        <dbReference type="ARBA" id="ARBA00022801"/>
    </source>
</evidence>
<dbReference type="EMBL" id="JAQNVG010000047">
    <property type="protein sequence ID" value="MDC2238342.1"/>
    <property type="molecule type" value="Genomic_DNA"/>
</dbReference>
<accession>C6IEL7</accession>
<evidence type="ECO:0000256" key="6">
    <source>
        <dbReference type="PIRSR" id="PIRSR606710-2"/>
    </source>
</evidence>
<dbReference type="SUPFAM" id="SSF75005">
    <property type="entry name" value="Arabinanase/levansucrase/invertase"/>
    <property type="match status" value="1"/>
</dbReference>
<evidence type="ECO:0000256" key="4">
    <source>
        <dbReference type="ARBA" id="ARBA00023295"/>
    </source>
</evidence>
<dbReference type="Proteomes" id="UP000460317">
    <property type="component" value="Unassembled WGS sequence"/>
</dbReference>
<evidence type="ECO:0000256" key="1">
    <source>
        <dbReference type="ARBA" id="ARBA00004834"/>
    </source>
</evidence>
<comment type="caution">
    <text evidence="10">The sequence shown here is derived from an EMBL/GenBank/DDBJ whole genome shotgun (WGS) entry which is preliminary data.</text>
</comment>
<organism evidence="10 12">
    <name type="scientific">Bacteroides thetaiotaomicron</name>
    <dbReference type="NCBI Taxonomy" id="818"/>
    <lineage>
        <taxon>Bacteria</taxon>
        <taxon>Pseudomonadati</taxon>
        <taxon>Bacteroidota</taxon>
        <taxon>Bacteroidia</taxon>
        <taxon>Bacteroidales</taxon>
        <taxon>Bacteroidaceae</taxon>
        <taxon>Bacteroides</taxon>
    </lineage>
</organism>
<evidence type="ECO:0000313" key="9">
    <source>
        <dbReference type="EMBL" id="KAB4450263.1"/>
    </source>
</evidence>